<feature type="region of interest" description="Disordered" evidence="1">
    <location>
        <begin position="1"/>
        <end position="34"/>
    </location>
</feature>
<dbReference type="EMBL" id="JBHSAC010000061">
    <property type="protein sequence ID" value="MFC3932610.1"/>
    <property type="molecule type" value="Genomic_DNA"/>
</dbReference>
<dbReference type="RefSeq" id="WP_380432145.1">
    <property type="nucleotide sequence ID" value="NZ_JBHSAC010000061.1"/>
</dbReference>
<keyword evidence="3" id="KW-1185">Reference proteome</keyword>
<evidence type="ECO:0000313" key="3">
    <source>
        <dbReference type="Proteomes" id="UP001595901"/>
    </source>
</evidence>
<name>A0ABV8D247_9STRE</name>
<accession>A0ABV8D247</accession>
<organism evidence="2 3">
    <name type="scientific">Streptococcus dentapri</name>
    <dbReference type="NCBI Taxonomy" id="573564"/>
    <lineage>
        <taxon>Bacteria</taxon>
        <taxon>Bacillati</taxon>
        <taxon>Bacillota</taxon>
        <taxon>Bacilli</taxon>
        <taxon>Lactobacillales</taxon>
        <taxon>Streptococcaceae</taxon>
        <taxon>Streptococcus</taxon>
    </lineage>
</organism>
<gene>
    <name evidence="2" type="ORF">ACFOSE_07540</name>
</gene>
<evidence type="ECO:0008006" key="4">
    <source>
        <dbReference type="Google" id="ProtNLM"/>
    </source>
</evidence>
<reference evidence="3" key="1">
    <citation type="journal article" date="2019" name="Int. J. Syst. Evol. Microbiol.">
        <title>The Global Catalogue of Microorganisms (GCM) 10K type strain sequencing project: providing services to taxonomists for standard genome sequencing and annotation.</title>
        <authorList>
            <consortium name="The Broad Institute Genomics Platform"/>
            <consortium name="The Broad Institute Genome Sequencing Center for Infectious Disease"/>
            <person name="Wu L."/>
            <person name="Ma J."/>
        </authorList>
    </citation>
    <scope>NUCLEOTIDE SEQUENCE [LARGE SCALE GENOMIC DNA]</scope>
    <source>
        <strain evidence="3">CCUG 58728</strain>
    </source>
</reference>
<evidence type="ECO:0000256" key="1">
    <source>
        <dbReference type="SAM" id="MobiDB-lite"/>
    </source>
</evidence>
<sequence>MGKYQLDYKSQAQVERYHEKNSVSNKNGHKTRVQELLRRANIGKND</sequence>
<evidence type="ECO:0000313" key="2">
    <source>
        <dbReference type="EMBL" id="MFC3932610.1"/>
    </source>
</evidence>
<protein>
    <recommendedName>
        <fullName evidence="4">30S ribosomal protein S10</fullName>
    </recommendedName>
</protein>
<comment type="caution">
    <text evidence="2">The sequence shown here is derived from an EMBL/GenBank/DDBJ whole genome shotgun (WGS) entry which is preliminary data.</text>
</comment>
<proteinExistence type="predicted"/>
<dbReference type="Proteomes" id="UP001595901">
    <property type="component" value="Unassembled WGS sequence"/>
</dbReference>